<dbReference type="Gene3D" id="1.25.10.10">
    <property type="entry name" value="Leucine-rich Repeat Variant"/>
    <property type="match status" value="1"/>
</dbReference>
<dbReference type="EMBL" id="CP001698">
    <property type="protein sequence ID" value="ADN01813.1"/>
    <property type="molecule type" value="Genomic_DNA"/>
</dbReference>
<feature type="signal peptide" evidence="1">
    <location>
        <begin position="1"/>
        <end position="21"/>
    </location>
</feature>
<evidence type="ECO:0008006" key="4">
    <source>
        <dbReference type="Google" id="ProtNLM"/>
    </source>
</evidence>
<protein>
    <recommendedName>
        <fullName evidence="4">HEAT repeat domain-containing protein</fullName>
    </recommendedName>
</protein>
<reference key="1">
    <citation type="submission" date="2009-08" db="EMBL/GenBank/DDBJ databases">
        <title>The genome sequence of Spirochaeta thermophila DSM6192.</title>
        <authorList>
            <person name="Angelov A."/>
            <person name="Mientus M."/>
            <person name="Wittenberg S."/>
            <person name="Lehmann R."/>
            <person name="Liesegang H."/>
            <person name="Daniel R."/>
            <person name="Liebl W."/>
        </authorList>
    </citation>
    <scope>NUCLEOTIDE SEQUENCE</scope>
    <source>
        <strain>DSM 6192</strain>
    </source>
</reference>
<proteinExistence type="predicted"/>
<gene>
    <name evidence="2" type="ordered locus">STHERM_c08640</name>
</gene>
<accession>E0RS26</accession>
<organism evidence="2 3">
    <name type="scientific">Winmispira thermophila (strain ATCC 49972 / DSM 6192 / RI 19.B1)</name>
    <name type="common">Spirochaeta thermophila</name>
    <dbReference type="NCBI Taxonomy" id="665571"/>
    <lineage>
        <taxon>Bacteria</taxon>
        <taxon>Pseudomonadati</taxon>
        <taxon>Spirochaetota</taxon>
        <taxon>Spirochaetia</taxon>
        <taxon>Winmispirales</taxon>
        <taxon>Winmispiraceae</taxon>
        <taxon>Winmispira</taxon>
    </lineage>
</organism>
<feature type="chain" id="PRO_5003139722" description="HEAT repeat domain-containing protein" evidence="1">
    <location>
        <begin position="22"/>
        <end position="400"/>
    </location>
</feature>
<dbReference type="eggNOG" id="COG1413">
    <property type="taxonomic scope" value="Bacteria"/>
</dbReference>
<dbReference type="HOGENOM" id="CLU_056728_0_0_12"/>
<keyword evidence="1" id="KW-0732">Signal</keyword>
<dbReference type="Proteomes" id="UP000001296">
    <property type="component" value="Chromosome"/>
</dbReference>
<evidence type="ECO:0000256" key="1">
    <source>
        <dbReference type="SAM" id="SignalP"/>
    </source>
</evidence>
<dbReference type="PaxDb" id="665571-STHERM_c08640"/>
<dbReference type="InterPro" id="IPR016024">
    <property type="entry name" value="ARM-type_fold"/>
</dbReference>
<dbReference type="InterPro" id="IPR011989">
    <property type="entry name" value="ARM-like"/>
</dbReference>
<dbReference type="AlphaFoldDB" id="E0RS26"/>
<dbReference type="KEGG" id="sta:STHERM_c08640"/>
<evidence type="ECO:0000313" key="3">
    <source>
        <dbReference type="Proteomes" id="UP000001296"/>
    </source>
</evidence>
<dbReference type="RefSeq" id="WP_013313654.1">
    <property type="nucleotide sequence ID" value="NC_014484.1"/>
</dbReference>
<reference evidence="2 3" key="2">
    <citation type="journal article" date="2010" name="J. Bacteriol.">
        <title>Genome sequence of the polysaccharide-degrading, thermophilic anaerobe Spirochaeta thermophila DSM 6192.</title>
        <authorList>
            <person name="Angelov A."/>
            <person name="Liebl S."/>
            <person name="Ballschmiter M."/>
            <person name="Bomeke M."/>
            <person name="Lehmann R."/>
            <person name="Liesegang H."/>
            <person name="Daniel R."/>
            <person name="Liebl W."/>
        </authorList>
    </citation>
    <scope>NUCLEOTIDE SEQUENCE [LARGE SCALE GENOMIC DNA]</scope>
    <source>
        <strain evidence="3">ATCC 49972 / DSM 6192 / RI 19.B1</strain>
    </source>
</reference>
<evidence type="ECO:0000313" key="2">
    <source>
        <dbReference type="EMBL" id="ADN01813.1"/>
    </source>
</evidence>
<dbReference type="SUPFAM" id="SSF48371">
    <property type="entry name" value="ARM repeat"/>
    <property type="match status" value="1"/>
</dbReference>
<sequence length="400" mass="44416">MKKILAFATGLFLFVTGSAGAQEAAESGELATYREQFQNASLPVKVQIITDALELGRTDFGPLYKDALTYVVNQRDKLKGDPALRELAALAVRGVDETAYAPAALDLWTLFEADEETTLRVAIFRALQKIVRPGDPVMEGVHRWLQEQNAGALVSGVQRDRQVLEACMDALAVIGDPASFDPLVHTILVQYSQTITQKAFQALLSLGDVDVVDGLGRMMEREQQEVREKIYEVFTTAPTLTEEQHRRVAEKALEVAIEVIKALPAPLKQVSMWRYRIASFLVENPPEGSFTPVAIDHFNLTLLEYDRGIAPRSAVAEAVALLGAMDTDEAAERLTAYLDLINTYTERSLHYDIQITLAVIENLRNLGRKVAYNSLLYTTFLNYPARIKNAAREAMQALND</sequence>
<name>E0RS26_WINT6</name>